<dbReference type="AlphaFoldDB" id="A0A1H0IIE1"/>
<name>A0A1H0IIE1_9HYPH</name>
<dbReference type="PANTHER" id="PTHR10361">
    <property type="entry name" value="SODIUM-BILE ACID COTRANSPORTER"/>
    <property type="match status" value="1"/>
</dbReference>
<reference evidence="7" key="1">
    <citation type="submission" date="2016-10" db="EMBL/GenBank/DDBJ databases">
        <authorList>
            <person name="Varghese N."/>
            <person name="Submissions S."/>
        </authorList>
    </citation>
    <scope>NUCLEOTIDE SEQUENCE [LARGE SCALE GENOMIC DNA]</scope>
    <source>
        <strain evidence="7">BL47</strain>
    </source>
</reference>
<feature type="transmembrane region" description="Helical" evidence="5">
    <location>
        <begin position="28"/>
        <end position="48"/>
    </location>
</feature>
<dbReference type="Pfam" id="PF01758">
    <property type="entry name" value="SBF"/>
    <property type="match status" value="1"/>
</dbReference>
<accession>A0A1H0IIE1</accession>
<gene>
    <name evidence="6" type="ORF">SAMN05216360_11929</name>
</gene>
<keyword evidence="3 5" id="KW-1133">Transmembrane helix</keyword>
<feature type="transmembrane region" description="Helical" evidence="5">
    <location>
        <begin position="185"/>
        <end position="204"/>
    </location>
</feature>
<feature type="transmembrane region" description="Helical" evidence="5">
    <location>
        <begin position="119"/>
        <end position="139"/>
    </location>
</feature>
<dbReference type="Proteomes" id="UP000198704">
    <property type="component" value="Unassembled WGS sequence"/>
</dbReference>
<dbReference type="InterPro" id="IPR002657">
    <property type="entry name" value="BilAc:Na_symport/Acr3"/>
</dbReference>
<evidence type="ECO:0000256" key="5">
    <source>
        <dbReference type="SAM" id="Phobius"/>
    </source>
</evidence>
<proteinExistence type="predicted"/>
<dbReference type="GO" id="GO:0016020">
    <property type="term" value="C:membrane"/>
    <property type="evidence" value="ECO:0007669"/>
    <property type="project" value="UniProtKB-SubCell"/>
</dbReference>
<protein>
    <submittedName>
        <fullName evidence="6">Bile acid:Na+ symporter, BASS family</fullName>
    </submittedName>
</protein>
<evidence type="ECO:0000256" key="1">
    <source>
        <dbReference type="ARBA" id="ARBA00004141"/>
    </source>
</evidence>
<dbReference type="EMBL" id="FNHS01000019">
    <property type="protein sequence ID" value="SDO31125.1"/>
    <property type="molecule type" value="Genomic_DNA"/>
</dbReference>
<organism evidence="6 7">
    <name type="scientific">Methylobacterium phyllostachyos</name>
    <dbReference type="NCBI Taxonomy" id="582672"/>
    <lineage>
        <taxon>Bacteria</taxon>
        <taxon>Pseudomonadati</taxon>
        <taxon>Pseudomonadota</taxon>
        <taxon>Alphaproteobacteria</taxon>
        <taxon>Hyphomicrobiales</taxon>
        <taxon>Methylobacteriaceae</taxon>
        <taxon>Methylobacterium</taxon>
    </lineage>
</organism>
<sequence>MLLNRLFPVCAVLAAATAYFAPSLFLPVLPHVAVLLAVIMFVLGVTLTPADFGRILARPAPVAAGVVVHYLVMPAAAWAIAHALGMGTELTTGMVLVGSVASGTSSTLMVYIAGGDVALSVTIATASTLVGLVATPLLVRFYVDASVPVDVAGLLASLVEIVAAPVALGLALNRLAPRLVGRLERALPAVSMLAILLIIGAVVAGSRGSIAAVGPLVLLAVVLHNGAGLTCGYWSGRLLGFDESTCRTLALEVGMQNSGLAAALGKLYFSPLAALPGAVFSVWHNLSGSILAGYWSGRAPRIATRGTASSSEDRDGTHPH</sequence>
<feature type="transmembrane region" description="Helical" evidence="5">
    <location>
        <begin position="93"/>
        <end position="112"/>
    </location>
</feature>
<comment type="subcellular location">
    <subcellularLocation>
        <location evidence="1">Membrane</location>
        <topology evidence="1">Multi-pass membrane protein</topology>
    </subcellularLocation>
</comment>
<evidence type="ECO:0000256" key="4">
    <source>
        <dbReference type="ARBA" id="ARBA00023136"/>
    </source>
</evidence>
<evidence type="ECO:0000256" key="3">
    <source>
        <dbReference type="ARBA" id="ARBA00022989"/>
    </source>
</evidence>
<keyword evidence="2 5" id="KW-0812">Transmembrane</keyword>
<feature type="transmembrane region" description="Helical" evidence="5">
    <location>
        <begin position="151"/>
        <end position="173"/>
    </location>
</feature>
<keyword evidence="7" id="KW-1185">Reference proteome</keyword>
<dbReference type="PANTHER" id="PTHR10361:SF28">
    <property type="entry name" value="P3 PROTEIN-RELATED"/>
    <property type="match status" value="1"/>
</dbReference>
<evidence type="ECO:0000256" key="2">
    <source>
        <dbReference type="ARBA" id="ARBA00022692"/>
    </source>
</evidence>
<keyword evidence="4 5" id="KW-0472">Membrane</keyword>
<dbReference type="Gene3D" id="1.20.1530.20">
    <property type="match status" value="1"/>
</dbReference>
<evidence type="ECO:0000313" key="6">
    <source>
        <dbReference type="EMBL" id="SDO31125.1"/>
    </source>
</evidence>
<dbReference type="RefSeq" id="WP_244507751.1">
    <property type="nucleotide sequence ID" value="NZ_FNHS01000019.1"/>
</dbReference>
<dbReference type="STRING" id="582672.SAMN05216360_11929"/>
<evidence type="ECO:0000313" key="7">
    <source>
        <dbReference type="Proteomes" id="UP000198704"/>
    </source>
</evidence>
<feature type="transmembrane region" description="Helical" evidence="5">
    <location>
        <begin position="210"/>
        <end position="234"/>
    </location>
</feature>
<feature type="transmembrane region" description="Helical" evidence="5">
    <location>
        <begin position="60"/>
        <end position="81"/>
    </location>
</feature>
<dbReference type="InterPro" id="IPR004710">
    <property type="entry name" value="Bilac:Na_transpt"/>
</dbReference>
<dbReference type="InterPro" id="IPR038770">
    <property type="entry name" value="Na+/solute_symporter_sf"/>
</dbReference>